<dbReference type="GO" id="GO:0003676">
    <property type="term" value="F:nucleic acid binding"/>
    <property type="evidence" value="ECO:0007669"/>
    <property type="project" value="InterPro"/>
</dbReference>
<dbReference type="SUPFAM" id="SSF53098">
    <property type="entry name" value="Ribonuclease H-like"/>
    <property type="match status" value="1"/>
</dbReference>
<evidence type="ECO:0000256" key="6">
    <source>
        <dbReference type="ARBA" id="ARBA00023242"/>
    </source>
</evidence>
<feature type="compositionally biased region" description="Basic and acidic residues" evidence="7">
    <location>
        <begin position="208"/>
        <end position="240"/>
    </location>
</feature>
<dbReference type="Pfam" id="PF15870">
    <property type="entry name" value="EloA-BP1"/>
    <property type="match status" value="1"/>
</dbReference>
<dbReference type="InParanoid" id="A0A1W4WA75"/>
<feature type="region of interest" description="Disordered" evidence="7">
    <location>
        <begin position="110"/>
        <end position="140"/>
    </location>
</feature>
<dbReference type="InterPro" id="IPR047021">
    <property type="entry name" value="REXO1/3/4-like"/>
</dbReference>
<evidence type="ECO:0000259" key="8">
    <source>
        <dbReference type="SMART" id="SM00479"/>
    </source>
</evidence>
<dbReference type="InterPro" id="IPR013520">
    <property type="entry name" value="Ribonucl_H"/>
</dbReference>
<feature type="compositionally biased region" description="Basic and acidic residues" evidence="7">
    <location>
        <begin position="310"/>
        <end position="347"/>
    </location>
</feature>
<dbReference type="FunCoup" id="A0A1W4WA75">
    <property type="interactions" value="1280"/>
</dbReference>
<proteinExistence type="inferred from homology"/>
<feature type="region of interest" description="Disordered" evidence="7">
    <location>
        <begin position="162"/>
        <end position="373"/>
    </location>
</feature>
<accession>A0A1W4WA75</accession>
<comment type="subcellular location">
    <subcellularLocation>
        <location evidence="1">Nucleus</location>
    </subcellularLocation>
</comment>
<dbReference type="AlphaFoldDB" id="A0A1W4WA75"/>
<organism evidence="9 10">
    <name type="scientific">Agrilus planipennis</name>
    <name type="common">Emerald ash borer</name>
    <name type="synonym">Agrilus marcopoli</name>
    <dbReference type="NCBI Taxonomy" id="224129"/>
    <lineage>
        <taxon>Eukaryota</taxon>
        <taxon>Metazoa</taxon>
        <taxon>Ecdysozoa</taxon>
        <taxon>Arthropoda</taxon>
        <taxon>Hexapoda</taxon>
        <taxon>Insecta</taxon>
        <taxon>Pterygota</taxon>
        <taxon>Neoptera</taxon>
        <taxon>Endopterygota</taxon>
        <taxon>Coleoptera</taxon>
        <taxon>Polyphaga</taxon>
        <taxon>Elateriformia</taxon>
        <taxon>Buprestoidea</taxon>
        <taxon>Buprestidae</taxon>
        <taxon>Agrilinae</taxon>
        <taxon>Agrilus</taxon>
    </lineage>
</organism>
<keyword evidence="4" id="KW-0378">Hydrolase</keyword>
<dbReference type="GeneID" id="108734016"/>
<gene>
    <name evidence="10" type="primary">LOC108734016</name>
</gene>
<feature type="region of interest" description="Disordered" evidence="7">
    <location>
        <begin position="28"/>
        <end position="53"/>
    </location>
</feature>
<dbReference type="PANTHER" id="PTHR12801">
    <property type="entry name" value="RNA EXONUCLEASE REXO1 / RECO3 FAMILY MEMBER-RELATED"/>
    <property type="match status" value="1"/>
</dbReference>
<dbReference type="KEGG" id="apln:108734016"/>
<dbReference type="RefSeq" id="XP_018320896.1">
    <property type="nucleotide sequence ID" value="XM_018465394.2"/>
</dbReference>
<feature type="compositionally biased region" description="Basic and acidic residues" evidence="7">
    <location>
        <begin position="483"/>
        <end position="495"/>
    </location>
</feature>
<keyword evidence="5 10" id="KW-0269">Exonuclease</keyword>
<keyword evidence="6" id="KW-0539">Nucleus</keyword>
<dbReference type="SMART" id="SM00479">
    <property type="entry name" value="EXOIII"/>
    <property type="match status" value="1"/>
</dbReference>
<dbReference type="InterPro" id="IPR036397">
    <property type="entry name" value="RNaseH_sf"/>
</dbReference>
<dbReference type="OrthoDB" id="16516at2759"/>
<dbReference type="PANTHER" id="PTHR12801:SF115">
    <property type="entry name" value="FI18136P1-RELATED"/>
    <property type="match status" value="1"/>
</dbReference>
<evidence type="ECO:0000256" key="2">
    <source>
        <dbReference type="ARBA" id="ARBA00006357"/>
    </source>
</evidence>
<evidence type="ECO:0000256" key="1">
    <source>
        <dbReference type="ARBA" id="ARBA00004123"/>
    </source>
</evidence>
<dbReference type="Proteomes" id="UP000192223">
    <property type="component" value="Unplaced"/>
</dbReference>
<dbReference type="InterPro" id="IPR012337">
    <property type="entry name" value="RNaseH-like_sf"/>
</dbReference>
<dbReference type="STRING" id="224129.A0A1W4WA75"/>
<sequence>MLPTTGRFKDITCPYLETSCGRPYCHFSHKKKSQDEPSTVSEVPTYNPTPKSQLLHTKSHIPISYVPDIISRTDRSNSRFNSILERSQQVQPIYKPTPLSILSSTQKLTISSSDQTDTNKDSSEQKQQLNNDKSSEYNPESCNINFEELSTEFDLIDEIINTSESEDEHKSENSKLVDKETGKVEKKTVQKEKLNKVDSSSSKKGKNTKSEHKGDKKKDDDKHSSEKSDYIDKKSSDKHDKKSSHKSNKKSSDRKTDENNRKYVSEKGDKKRGDDKSKKKSSSSSSSKERSNKHSTNAKAKDKHRHKSKTKDSKQDKKENVEDEIKKKENKKEQDVKIKDTKAETKACSESLFDDGSSEIYDDSHNNFDSGDDLLDIEEDDDVMKECYKIFNEYKPTEPEIEPKITKLQTIEKDDELEYIPTSKKRIAHDKAESITPRIVNKPKTGPNPALMMANRLKMARLAQAANEHKNLMAEISRQEAVKHSAYGKQDENTKSIKNHGIKRPPDKVSNGSSKQPKINSDASKNSSNNLQKTRTLPSTSSSLIDDILAGKAATSTTNKQKRIAPAMNVNSIQRAKAKLEEIAKQRAATLLKTPSQTFGKGGKRVAHVPEYSLTDIPDVMEAERSKLPVNVRTRYLTMIADECVKLYLTKNDAYQRALREEFKCYERCSVLATYRNSTMLAVNRLRKEVQDMEKSGQGPLGPGEESFNTRDINTELKGRKLYKNIERFILSEEELNQHAFPREGPVPGVAVIVPNKQIRGTHLEYNERQCCRCWKIYRVDREGFAVYEEECVYHPLKKRTLRGESIYLCCKSTDELGCATAPCHVCDTPVPGEYDLEGYQTTFPPEDDDDPRSHAIYALDCEMCYTTKGLELTRVTIVNPECQTVYETLVKPMNPIIDYNTRFSGITKDQMDRTATTILQVQANILHLCNSKTILIGHSLESDMRALKIIHNTIVDTSVLFPHKLGLPHKRALRVLASEYLQKIIQNDMSGHDSAEDALTCMELVIWKIKEELKSRGIKS</sequence>
<keyword evidence="3" id="KW-0540">Nuclease</keyword>
<evidence type="ECO:0000256" key="5">
    <source>
        <dbReference type="ARBA" id="ARBA00022839"/>
    </source>
</evidence>
<dbReference type="Gene3D" id="3.30.420.10">
    <property type="entry name" value="Ribonuclease H-like superfamily/Ribonuclease H"/>
    <property type="match status" value="1"/>
</dbReference>
<evidence type="ECO:0000256" key="7">
    <source>
        <dbReference type="SAM" id="MobiDB-lite"/>
    </source>
</evidence>
<feature type="compositionally biased region" description="Basic and acidic residues" evidence="7">
    <location>
        <begin position="250"/>
        <end position="277"/>
    </location>
</feature>
<keyword evidence="9" id="KW-1185">Reference proteome</keyword>
<evidence type="ECO:0000256" key="3">
    <source>
        <dbReference type="ARBA" id="ARBA00022722"/>
    </source>
</evidence>
<protein>
    <submittedName>
        <fullName evidence="10">RNA exonuclease 1 homolog</fullName>
    </submittedName>
</protein>
<dbReference type="GO" id="GO:0005634">
    <property type="term" value="C:nucleus"/>
    <property type="evidence" value="ECO:0007669"/>
    <property type="project" value="UniProtKB-SubCell"/>
</dbReference>
<evidence type="ECO:0000256" key="4">
    <source>
        <dbReference type="ARBA" id="ARBA00022801"/>
    </source>
</evidence>
<evidence type="ECO:0000313" key="9">
    <source>
        <dbReference type="Proteomes" id="UP000192223"/>
    </source>
</evidence>
<feature type="compositionally biased region" description="Basic and acidic residues" evidence="7">
    <location>
        <begin position="167"/>
        <end position="196"/>
    </location>
</feature>
<evidence type="ECO:0000313" key="10">
    <source>
        <dbReference type="RefSeq" id="XP_018320896.1"/>
    </source>
</evidence>
<dbReference type="InterPro" id="IPR034922">
    <property type="entry name" value="REX1-like_exo"/>
</dbReference>
<feature type="compositionally biased region" description="Acidic residues" evidence="7">
    <location>
        <begin position="352"/>
        <end position="361"/>
    </location>
</feature>
<dbReference type="GO" id="GO:0004527">
    <property type="term" value="F:exonuclease activity"/>
    <property type="evidence" value="ECO:0007669"/>
    <property type="project" value="UniProtKB-KW"/>
</dbReference>
<feature type="region of interest" description="Disordered" evidence="7">
    <location>
        <begin position="483"/>
        <end position="541"/>
    </location>
</feature>
<feature type="compositionally biased region" description="Polar residues" evidence="7">
    <location>
        <begin position="36"/>
        <end position="53"/>
    </location>
</feature>
<reference evidence="10" key="1">
    <citation type="submission" date="2025-08" db="UniProtKB">
        <authorList>
            <consortium name="RefSeq"/>
        </authorList>
    </citation>
    <scope>IDENTIFICATION</scope>
    <source>
        <tissue evidence="10">Entire body</tissue>
    </source>
</reference>
<dbReference type="CDD" id="cd06145">
    <property type="entry name" value="REX1_like"/>
    <property type="match status" value="1"/>
</dbReference>
<dbReference type="InterPro" id="IPR031736">
    <property type="entry name" value="REXO1-like_dom"/>
</dbReference>
<comment type="similarity">
    <text evidence="2">Belongs to the REXO1/REXO3 family.</text>
</comment>
<dbReference type="FunFam" id="3.30.420.10:FF:000019">
    <property type="entry name" value="RNA exonuclease NEF-sp"/>
    <property type="match status" value="1"/>
</dbReference>
<name>A0A1W4WA75_AGRPL</name>
<feature type="domain" description="Exonuclease" evidence="8">
    <location>
        <begin position="856"/>
        <end position="1015"/>
    </location>
</feature>
<feature type="compositionally biased region" description="Polar residues" evidence="7">
    <location>
        <begin position="510"/>
        <end position="541"/>
    </location>
</feature>
<feature type="compositionally biased region" description="Polar residues" evidence="7">
    <location>
        <begin position="125"/>
        <end position="140"/>
    </location>
</feature>